<keyword evidence="3" id="KW-1185">Reference proteome</keyword>
<protein>
    <submittedName>
        <fullName evidence="2">Uncharacterized protein</fullName>
    </submittedName>
</protein>
<dbReference type="HOGENOM" id="CLU_3426917_0_0_1"/>
<evidence type="ECO:0000313" key="2">
    <source>
        <dbReference type="EMBL" id="CDK29415.1"/>
    </source>
</evidence>
<feature type="compositionally biased region" description="Basic and acidic residues" evidence="1">
    <location>
        <begin position="7"/>
        <end position="21"/>
    </location>
</feature>
<gene>
    <name evidence="2" type="ORF">KUCA_T00005403001</name>
</gene>
<organism evidence="2 3">
    <name type="scientific">Kuraishia capsulata CBS 1993</name>
    <dbReference type="NCBI Taxonomy" id="1382522"/>
    <lineage>
        <taxon>Eukaryota</taxon>
        <taxon>Fungi</taxon>
        <taxon>Dikarya</taxon>
        <taxon>Ascomycota</taxon>
        <taxon>Saccharomycotina</taxon>
        <taxon>Pichiomycetes</taxon>
        <taxon>Pichiales</taxon>
        <taxon>Pichiaceae</taxon>
        <taxon>Kuraishia</taxon>
    </lineage>
</organism>
<dbReference type="EMBL" id="HG793130">
    <property type="protein sequence ID" value="CDK29415.1"/>
    <property type="molecule type" value="Genomic_DNA"/>
</dbReference>
<sequence length="21" mass="2409">MMATRSLSDDQVRDNKQRLGS</sequence>
<dbReference type="Proteomes" id="UP000019384">
    <property type="component" value="Unassembled WGS sequence"/>
</dbReference>
<reference evidence="2" key="1">
    <citation type="submission" date="2013-12" db="EMBL/GenBank/DDBJ databases">
        <authorList>
            <person name="Genoscope - CEA"/>
        </authorList>
    </citation>
    <scope>NUCLEOTIDE SEQUENCE</scope>
    <source>
        <strain evidence="2">CBS 1993</strain>
    </source>
</reference>
<reference evidence="2" key="2">
    <citation type="submission" date="2014-02" db="EMBL/GenBank/DDBJ databases">
        <title>Complete DNA sequence of /Kuraishia capsulata/ illustrates novel genomic features among budding yeasts (/Saccharomycotina/).</title>
        <authorList>
            <person name="Morales L."/>
            <person name="Noel B."/>
            <person name="Porcel B."/>
            <person name="Marcet-Houben M."/>
            <person name="Hullo M-F."/>
            <person name="Sacerdot C."/>
            <person name="Tekaia F."/>
            <person name="Leh-Louis V."/>
            <person name="Despons L."/>
            <person name="Khanna V."/>
            <person name="Aury J-M."/>
            <person name="Barbe V."/>
            <person name="Couloux A."/>
            <person name="Labadie K."/>
            <person name="Pelletier E."/>
            <person name="Souciet J-L."/>
            <person name="Boekhout T."/>
            <person name="Gabaldon T."/>
            <person name="Wincker P."/>
            <person name="Dujon B."/>
        </authorList>
    </citation>
    <scope>NUCLEOTIDE SEQUENCE</scope>
    <source>
        <strain evidence="2">CBS 1993</strain>
    </source>
</reference>
<evidence type="ECO:0000313" key="3">
    <source>
        <dbReference type="Proteomes" id="UP000019384"/>
    </source>
</evidence>
<feature type="region of interest" description="Disordered" evidence="1">
    <location>
        <begin position="1"/>
        <end position="21"/>
    </location>
</feature>
<accession>W6MXS8</accession>
<dbReference type="AlphaFoldDB" id="W6MXS8"/>
<evidence type="ECO:0000256" key="1">
    <source>
        <dbReference type="SAM" id="MobiDB-lite"/>
    </source>
</evidence>
<proteinExistence type="predicted"/>
<name>W6MXS8_9ASCO</name>